<keyword evidence="2" id="KW-1185">Reference proteome</keyword>
<evidence type="ECO:0000313" key="2">
    <source>
        <dbReference type="Proteomes" id="UP000011083"/>
    </source>
</evidence>
<dbReference type="OrthoDB" id="10549918at2759"/>
<proteinExistence type="predicted"/>
<evidence type="ECO:0000313" key="1">
    <source>
        <dbReference type="EMBL" id="ELR20115.1"/>
    </source>
</evidence>
<protein>
    <submittedName>
        <fullName evidence="1">Uncharacterized protein</fullName>
    </submittedName>
</protein>
<accession>L8H4N4</accession>
<dbReference type="GeneID" id="14920959"/>
<name>L8H4N4_ACACF</name>
<sequence>MGAASIKGLVLMETVFPSPDGYTVFDDPQMKKQLVKELKKGTIKPPTASDELDIDEDLETKIDQMAREIWQFYDPKNLGSINKKAAEKFLKDCFQLYSLRKRCKAPKEALGPGVDMSKATAAAYAMLDPSNTGMVSERQFIEFINECDLDEIVGSYTGQTGPKDINSRLPQSMMFDPSTLPKDSAVKVGEIKFRDYNQGVEG</sequence>
<dbReference type="AlphaFoldDB" id="L8H4N4"/>
<reference evidence="1 2" key="1">
    <citation type="journal article" date="2013" name="Genome Biol.">
        <title>Genome of Acanthamoeba castellanii highlights extensive lateral gene transfer and early evolution of tyrosine kinase signaling.</title>
        <authorList>
            <person name="Clarke M."/>
            <person name="Lohan A.J."/>
            <person name="Liu B."/>
            <person name="Lagkouvardos I."/>
            <person name="Roy S."/>
            <person name="Zafar N."/>
            <person name="Bertelli C."/>
            <person name="Schilde C."/>
            <person name="Kianianmomeni A."/>
            <person name="Burglin T.R."/>
            <person name="Frech C."/>
            <person name="Turcotte B."/>
            <person name="Kopec K.O."/>
            <person name="Synnott J.M."/>
            <person name="Choo C."/>
            <person name="Paponov I."/>
            <person name="Finkler A."/>
            <person name="Soon Heng Tan C."/>
            <person name="Hutchins A.P."/>
            <person name="Weinmeier T."/>
            <person name="Rattei T."/>
            <person name="Chu J.S."/>
            <person name="Gimenez G."/>
            <person name="Irimia M."/>
            <person name="Rigden D.J."/>
            <person name="Fitzpatrick D.A."/>
            <person name="Lorenzo-Morales J."/>
            <person name="Bateman A."/>
            <person name="Chiu C.H."/>
            <person name="Tang P."/>
            <person name="Hegemann P."/>
            <person name="Fromm H."/>
            <person name="Raoult D."/>
            <person name="Greub G."/>
            <person name="Miranda-Saavedra D."/>
            <person name="Chen N."/>
            <person name="Nash P."/>
            <person name="Ginger M.L."/>
            <person name="Horn M."/>
            <person name="Schaap P."/>
            <person name="Caler L."/>
            <person name="Loftus B."/>
        </authorList>
    </citation>
    <scope>NUCLEOTIDE SEQUENCE [LARGE SCALE GENOMIC DNA]</scope>
    <source>
        <strain evidence="1 2">Neff</strain>
    </source>
</reference>
<organism evidence="1 2">
    <name type="scientific">Acanthamoeba castellanii (strain ATCC 30010 / Neff)</name>
    <dbReference type="NCBI Taxonomy" id="1257118"/>
    <lineage>
        <taxon>Eukaryota</taxon>
        <taxon>Amoebozoa</taxon>
        <taxon>Discosea</taxon>
        <taxon>Longamoebia</taxon>
        <taxon>Centramoebida</taxon>
        <taxon>Acanthamoebidae</taxon>
        <taxon>Acanthamoeba</taxon>
    </lineage>
</organism>
<gene>
    <name evidence="1" type="ORF">ACA1_115350</name>
</gene>
<dbReference type="RefSeq" id="XP_004342225.1">
    <property type="nucleotide sequence ID" value="XM_004342176.1"/>
</dbReference>
<dbReference type="KEGG" id="acan:ACA1_115350"/>
<dbReference type="VEuPathDB" id="AmoebaDB:ACA1_115350"/>
<dbReference type="EMBL" id="KB007926">
    <property type="protein sequence ID" value="ELR20115.1"/>
    <property type="molecule type" value="Genomic_DNA"/>
</dbReference>
<dbReference type="Proteomes" id="UP000011083">
    <property type="component" value="Unassembled WGS sequence"/>
</dbReference>